<dbReference type="PANTHER" id="PTHR40469:SF2">
    <property type="entry name" value="GALACTOSE-BINDING DOMAIN-LIKE SUPERFAMILY PROTEIN"/>
    <property type="match status" value="1"/>
</dbReference>
<protein>
    <recommendedName>
        <fullName evidence="1">ThuA-like domain-containing protein</fullName>
    </recommendedName>
</protein>
<dbReference type="SUPFAM" id="SSF52317">
    <property type="entry name" value="Class I glutamine amidotransferase-like"/>
    <property type="match status" value="1"/>
</dbReference>
<sequence length="285" mass="32062">MKKWIIRIIVLLLILVTAAALYAVYQMRSRGFWRSPSFDTEPPTLPALKSPAVLVFSKTQQFIHKEAIPAAEALIQNLGEKNGWSVYITENGAIHNDADLAQFDVLFWNNVTGDVLNQEQQAAFKRYLENGGGWVGVHGSGDTSGTWQWFNEKIIGANFIGHPMNPQYQAATVHTENPSELITQHLGGQWQHNDEWYSYDKSPRLTGATVLATIDETTYSPMFFKENISMGEDHPVIWKRCINQGRALYSSLGHTAEAYATPAYKTILEQSLHWAMTSDECSNSH</sequence>
<dbReference type="Gene3D" id="3.40.50.880">
    <property type="match status" value="1"/>
</dbReference>
<dbReference type="InterPro" id="IPR029062">
    <property type="entry name" value="Class_I_gatase-like"/>
</dbReference>
<dbReference type="PANTHER" id="PTHR40469">
    <property type="entry name" value="SECRETED GLYCOSYL HYDROLASE"/>
    <property type="match status" value="1"/>
</dbReference>
<dbReference type="Proteomes" id="UP001409585">
    <property type="component" value="Unassembled WGS sequence"/>
</dbReference>
<name>A0AAV3UAH0_9ALTE</name>
<evidence type="ECO:0000259" key="1">
    <source>
        <dbReference type="Pfam" id="PF06283"/>
    </source>
</evidence>
<dbReference type="Pfam" id="PF06283">
    <property type="entry name" value="ThuA"/>
    <property type="match status" value="1"/>
</dbReference>
<gene>
    <name evidence="2" type="ORF">GCM10025791_49880</name>
</gene>
<accession>A0AAV3UAH0</accession>
<organism evidence="2 3">
    <name type="scientific">Halioxenophilus aromaticivorans</name>
    <dbReference type="NCBI Taxonomy" id="1306992"/>
    <lineage>
        <taxon>Bacteria</taxon>
        <taxon>Pseudomonadati</taxon>
        <taxon>Pseudomonadota</taxon>
        <taxon>Gammaproteobacteria</taxon>
        <taxon>Alteromonadales</taxon>
        <taxon>Alteromonadaceae</taxon>
        <taxon>Halioxenophilus</taxon>
    </lineage>
</organism>
<proteinExistence type="predicted"/>
<keyword evidence="3" id="KW-1185">Reference proteome</keyword>
<comment type="caution">
    <text evidence="2">The sequence shown here is derived from an EMBL/GenBank/DDBJ whole genome shotgun (WGS) entry which is preliminary data.</text>
</comment>
<feature type="domain" description="ThuA-like" evidence="1">
    <location>
        <begin position="53"/>
        <end position="275"/>
    </location>
</feature>
<reference evidence="3" key="1">
    <citation type="journal article" date="2019" name="Int. J. Syst. Evol. Microbiol.">
        <title>The Global Catalogue of Microorganisms (GCM) 10K type strain sequencing project: providing services to taxonomists for standard genome sequencing and annotation.</title>
        <authorList>
            <consortium name="The Broad Institute Genomics Platform"/>
            <consortium name="The Broad Institute Genome Sequencing Center for Infectious Disease"/>
            <person name="Wu L."/>
            <person name="Ma J."/>
        </authorList>
    </citation>
    <scope>NUCLEOTIDE SEQUENCE [LARGE SCALE GENOMIC DNA]</scope>
    <source>
        <strain evidence="3">JCM 19134</strain>
    </source>
</reference>
<dbReference type="EMBL" id="BAABLX010000080">
    <property type="protein sequence ID" value="GAA4962207.1"/>
    <property type="molecule type" value="Genomic_DNA"/>
</dbReference>
<dbReference type="InterPro" id="IPR029010">
    <property type="entry name" value="ThuA-like"/>
</dbReference>
<dbReference type="RefSeq" id="WP_345428372.1">
    <property type="nucleotide sequence ID" value="NZ_AP031496.1"/>
</dbReference>
<evidence type="ECO:0000313" key="2">
    <source>
        <dbReference type="EMBL" id="GAA4962207.1"/>
    </source>
</evidence>
<dbReference type="AlphaFoldDB" id="A0AAV3UAH0"/>
<evidence type="ECO:0000313" key="3">
    <source>
        <dbReference type="Proteomes" id="UP001409585"/>
    </source>
</evidence>